<evidence type="ECO:0000313" key="3">
    <source>
        <dbReference type="EMBL" id="KAJ7382590.1"/>
    </source>
</evidence>
<dbReference type="Pfam" id="PF02668">
    <property type="entry name" value="TauD"/>
    <property type="match status" value="1"/>
</dbReference>
<keyword evidence="1" id="KW-0560">Oxidoreductase</keyword>
<dbReference type="PANTHER" id="PTHR10696:SF21">
    <property type="entry name" value="TAUD_TFDA-LIKE DOMAIN-CONTAINING PROTEIN"/>
    <property type="match status" value="1"/>
</dbReference>
<evidence type="ECO:0000313" key="4">
    <source>
        <dbReference type="Proteomes" id="UP001163046"/>
    </source>
</evidence>
<sequence>MTTRVLTTFWRFSSGFKTPSQKILTTHLPSSQISTATQASIFEPIPREELVTKFKSRLRDRQFLPGSSGGGFPEFLAKPRDSFPLGVRVNNRNQSSLAELTAKCMEYVEENFPHSPAILFRGLPAKTAEEFSIIAQAIQDKTLTYEGGTAFRSQVDKNAGIYTASHEPQNYTIEPHNEMAFNDLYPSKLFFFCLKEAADGCGGETPLVINKEHLSKMDPKVVRKFEEKQLRYVRYMSDKSRGEYMNWQHVFTTENREDVEPRAKQQGYSGITWDANGDLYLWKKGDAFIRHPLTGEKIWFNQANSHHGSYYEAMPTFLGTEIPDDKFPCHTYYGDGSAIEPEALQHIWATTWECAVGFQWRSGDLLVMDNLAVQHSRIGFTGDRKVLAYLTA</sequence>
<dbReference type="PANTHER" id="PTHR10696">
    <property type="entry name" value="GAMMA-BUTYROBETAINE HYDROXYLASE-RELATED"/>
    <property type="match status" value="1"/>
</dbReference>
<accession>A0A9X0D0S3</accession>
<name>A0A9X0D0S3_9CNID</name>
<dbReference type="InterPro" id="IPR050411">
    <property type="entry name" value="AlphaKG_dependent_hydroxylases"/>
</dbReference>
<dbReference type="InterPro" id="IPR003819">
    <property type="entry name" value="TauD/TfdA-like"/>
</dbReference>
<dbReference type="GO" id="GO:0016491">
    <property type="term" value="F:oxidoreductase activity"/>
    <property type="evidence" value="ECO:0007669"/>
    <property type="project" value="UniProtKB-KW"/>
</dbReference>
<organism evidence="3 4">
    <name type="scientific">Desmophyllum pertusum</name>
    <dbReference type="NCBI Taxonomy" id="174260"/>
    <lineage>
        <taxon>Eukaryota</taxon>
        <taxon>Metazoa</taxon>
        <taxon>Cnidaria</taxon>
        <taxon>Anthozoa</taxon>
        <taxon>Hexacorallia</taxon>
        <taxon>Scleractinia</taxon>
        <taxon>Caryophylliina</taxon>
        <taxon>Caryophylliidae</taxon>
        <taxon>Desmophyllum</taxon>
    </lineage>
</organism>
<keyword evidence="4" id="KW-1185">Reference proteome</keyword>
<reference evidence="3" key="1">
    <citation type="submission" date="2023-01" db="EMBL/GenBank/DDBJ databases">
        <title>Genome assembly of the deep-sea coral Lophelia pertusa.</title>
        <authorList>
            <person name="Herrera S."/>
            <person name="Cordes E."/>
        </authorList>
    </citation>
    <scope>NUCLEOTIDE SEQUENCE</scope>
    <source>
        <strain evidence="3">USNM1676648</strain>
        <tissue evidence="3">Polyp</tissue>
    </source>
</reference>
<dbReference type="AlphaFoldDB" id="A0A9X0D0S3"/>
<feature type="domain" description="TauD/TfdA-like" evidence="2">
    <location>
        <begin position="96"/>
        <end position="386"/>
    </location>
</feature>
<dbReference type="InterPro" id="IPR042098">
    <property type="entry name" value="TauD-like_sf"/>
</dbReference>
<dbReference type="Gene3D" id="3.60.130.10">
    <property type="entry name" value="Clavaminate synthase-like"/>
    <property type="match status" value="1"/>
</dbReference>
<comment type="caution">
    <text evidence="3">The sequence shown here is derived from an EMBL/GenBank/DDBJ whole genome shotgun (WGS) entry which is preliminary data.</text>
</comment>
<evidence type="ECO:0000259" key="2">
    <source>
        <dbReference type="Pfam" id="PF02668"/>
    </source>
</evidence>
<dbReference type="EMBL" id="MU825919">
    <property type="protein sequence ID" value="KAJ7382590.1"/>
    <property type="molecule type" value="Genomic_DNA"/>
</dbReference>
<dbReference type="SUPFAM" id="SSF51197">
    <property type="entry name" value="Clavaminate synthase-like"/>
    <property type="match status" value="1"/>
</dbReference>
<protein>
    <recommendedName>
        <fullName evidence="2">TauD/TfdA-like domain-containing protein</fullName>
    </recommendedName>
</protein>
<proteinExistence type="predicted"/>
<dbReference type="OrthoDB" id="408743at2759"/>
<dbReference type="Proteomes" id="UP001163046">
    <property type="component" value="Unassembled WGS sequence"/>
</dbReference>
<gene>
    <name evidence="3" type="ORF">OS493_033947</name>
</gene>
<evidence type="ECO:0000256" key="1">
    <source>
        <dbReference type="ARBA" id="ARBA00023002"/>
    </source>
</evidence>